<comment type="caution">
    <text evidence="2">The sequence shown here is derived from an EMBL/GenBank/DDBJ whole genome shotgun (WGS) entry which is preliminary data.</text>
</comment>
<sequence>MRASRTIMIAVTAGLLTAAPVTVASASASASASADTVAPATGGELGWGPTYAPGKRAVAKGTLTSSGLNKTRIPATSTVAVKGRVTDLTKGPGCGWAVFRISYRTNDGNVPFKHRSYLDCSRGTPRAFAFTDRNVALVELKVCSEGRASRPSDVCLYAGTWKILYSSL</sequence>
<keyword evidence="3" id="KW-1185">Reference proteome</keyword>
<name>A0ABP6FJK1_9ACTN</name>
<evidence type="ECO:0000313" key="3">
    <source>
        <dbReference type="Proteomes" id="UP001501666"/>
    </source>
</evidence>
<evidence type="ECO:0008006" key="4">
    <source>
        <dbReference type="Google" id="ProtNLM"/>
    </source>
</evidence>
<proteinExistence type="predicted"/>
<dbReference type="Proteomes" id="UP001501666">
    <property type="component" value="Unassembled WGS sequence"/>
</dbReference>
<accession>A0ABP6FJK1</accession>
<reference evidence="3" key="1">
    <citation type="journal article" date="2019" name="Int. J. Syst. Evol. Microbiol.">
        <title>The Global Catalogue of Microorganisms (GCM) 10K type strain sequencing project: providing services to taxonomists for standard genome sequencing and annotation.</title>
        <authorList>
            <consortium name="The Broad Institute Genomics Platform"/>
            <consortium name="The Broad Institute Genome Sequencing Center for Infectious Disease"/>
            <person name="Wu L."/>
            <person name="Ma J."/>
        </authorList>
    </citation>
    <scope>NUCLEOTIDE SEQUENCE [LARGE SCALE GENOMIC DNA]</scope>
    <source>
        <strain evidence="3">JCM 6835</strain>
    </source>
</reference>
<gene>
    <name evidence="2" type="ORF">GCM10010412_086160</name>
</gene>
<dbReference type="EMBL" id="BAAATE010000038">
    <property type="protein sequence ID" value="GAA2694203.1"/>
    <property type="molecule type" value="Genomic_DNA"/>
</dbReference>
<evidence type="ECO:0000256" key="1">
    <source>
        <dbReference type="SAM" id="SignalP"/>
    </source>
</evidence>
<feature type="chain" id="PRO_5046179995" description="Secreted protein" evidence="1">
    <location>
        <begin position="35"/>
        <end position="168"/>
    </location>
</feature>
<dbReference type="RefSeq" id="WP_346155030.1">
    <property type="nucleotide sequence ID" value="NZ_BAAATE010000038.1"/>
</dbReference>
<protein>
    <recommendedName>
        <fullName evidence="4">Secreted protein</fullName>
    </recommendedName>
</protein>
<evidence type="ECO:0000313" key="2">
    <source>
        <dbReference type="EMBL" id="GAA2694203.1"/>
    </source>
</evidence>
<organism evidence="2 3">
    <name type="scientific">Nonomuraea recticatena</name>
    <dbReference type="NCBI Taxonomy" id="46178"/>
    <lineage>
        <taxon>Bacteria</taxon>
        <taxon>Bacillati</taxon>
        <taxon>Actinomycetota</taxon>
        <taxon>Actinomycetes</taxon>
        <taxon>Streptosporangiales</taxon>
        <taxon>Streptosporangiaceae</taxon>
        <taxon>Nonomuraea</taxon>
    </lineage>
</organism>
<feature type="signal peptide" evidence="1">
    <location>
        <begin position="1"/>
        <end position="34"/>
    </location>
</feature>
<keyword evidence="1" id="KW-0732">Signal</keyword>